<accession>A0A1I6M515</accession>
<dbReference type="RefSeq" id="WP_165611346.1">
    <property type="nucleotide sequence ID" value="NZ_FOZG01000003.1"/>
</dbReference>
<dbReference type="STRING" id="1166337.SAMN05192580_3463"/>
<sequence length="55" mass="5759">MTDTEDEGALLAEMLALADRLAMSGDALLAGQYGYLRARIAALIELRSFGEAAAA</sequence>
<evidence type="ECO:0000313" key="1">
    <source>
        <dbReference type="EMBL" id="SFS10761.1"/>
    </source>
</evidence>
<evidence type="ECO:0000313" key="2">
    <source>
        <dbReference type="Proteomes" id="UP000198824"/>
    </source>
</evidence>
<dbReference type="Proteomes" id="UP000198824">
    <property type="component" value="Unassembled WGS sequence"/>
</dbReference>
<keyword evidence="2" id="KW-1185">Reference proteome</keyword>
<name>A0A1I6M515_9SPHN</name>
<dbReference type="AlphaFoldDB" id="A0A1I6M515"/>
<dbReference type="EMBL" id="FOZG01000003">
    <property type="protein sequence ID" value="SFS10761.1"/>
    <property type="molecule type" value="Genomic_DNA"/>
</dbReference>
<proteinExistence type="predicted"/>
<organism evidence="1 2">
    <name type="scientific">Sphingomonas jatrophae</name>
    <dbReference type="NCBI Taxonomy" id="1166337"/>
    <lineage>
        <taxon>Bacteria</taxon>
        <taxon>Pseudomonadati</taxon>
        <taxon>Pseudomonadota</taxon>
        <taxon>Alphaproteobacteria</taxon>
        <taxon>Sphingomonadales</taxon>
        <taxon>Sphingomonadaceae</taxon>
        <taxon>Sphingomonas</taxon>
    </lineage>
</organism>
<protein>
    <submittedName>
        <fullName evidence="1">Uncharacterized protein</fullName>
    </submittedName>
</protein>
<reference evidence="1 2" key="1">
    <citation type="submission" date="2016-10" db="EMBL/GenBank/DDBJ databases">
        <authorList>
            <person name="de Groot N.N."/>
        </authorList>
    </citation>
    <scope>NUCLEOTIDE SEQUENCE [LARGE SCALE GENOMIC DNA]</scope>
    <source>
        <strain evidence="1 2">S5-249</strain>
    </source>
</reference>
<gene>
    <name evidence="1" type="ORF">SAMN05192580_3463</name>
</gene>